<proteinExistence type="predicted"/>
<comment type="caution">
    <text evidence="2">The sequence shown here is derived from an EMBL/GenBank/DDBJ whole genome shotgun (WGS) entry which is preliminary data.</text>
</comment>
<evidence type="ECO:0000313" key="2">
    <source>
        <dbReference type="EMBL" id="GMN61985.1"/>
    </source>
</evidence>
<dbReference type="EMBL" id="BTGU01000121">
    <property type="protein sequence ID" value="GMN61985.1"/>
    <property type="molecule type" value="Genomic_DNA"/>
</dbReference>
<feature type="compositionally biased region" description="Polar residues" evidence="1">
    <location>
        <begin position="144"/>
        <end position="154"/>
    </location>
</feature>
<keyword evidence="3" id="KW-1185">Reference proteome</keyword>
<evidence type="ECO:0000313" key="3">
    <source>
        <dbReference type="Proteomes" id="UP001187192"/>
    </source>
</evidence>
<organism evidence="2 3">
    <name type="scientific">Ficus carica</name>
    <name type="common">Common fig</name>
    <dbReference type="NCBI Taxonomy" id="3494"/>
    <lineage>
        <taxon>Eukaryota</taxon>
        <taxon>Viridiplantae</taxon>
        <taxon>Streptophyta</taxon>
        <taxon>Embryophyta</taxon>
        <taxon>Tracheophyta</taxon>
        <taxon>Spermatophyta</taxon>
        <taxon>Magnoliopsida</taxon>
        <taxon>eudicotyledons</taxon>
        <taxon>Gunneridae</taxon>
        <taxon>Pentapetalae</taxon>
        <taxon>rosids</taxon>
        <taxon>fabids</taxon>
        <taxon>Rosales</taxon>
        <taxon>Moraceae</taxon>
        <taxon>Ficeae</taxon>
        <taxon>Ficus</taxon>
    </lineage>
</organism>
<dbReference type="Proteomes" id="UP001187192">
    <property type="component" value="Unassembled WGS sequence"/>
</dbReference>
<gene>
    <name evidence="2" type="ORF">TIFTF001_031063</name>
</gene>
<accession>A0AA88J4N2</accession>
<reference evidence="2" key="1">
    <citation type="submission" date="2023-07" db="EMBL/GenBank/DDBJ databases">
        <title>draft genome sequence of fig (Ficus carica).</title>
        <authorList>
            <person name="Takahashi T."/>
            <person name="Nishimura K."/>
        </authorList>
    </citation>
    <scope>NUCLEOTIDE SEQUENCE</scope>
</reference>
<dbReference type="AlphaFoldDB" id="A0AA88J4N2"/>
<evidence type="ECO:0000256" key="1">
    <source>
        <dbReference type="SAM" id="MobiDB-lite"/>
    </source>
</evidence>
<sequence>MEEEPPTAPTRRERFGLPTKNVRFWWSVYVGFGRYPGGATDLWKGMCRSRGRRSMGWCRAVVSPLQFVKENGLKPFKNLAQNIGLTFSNEESKAVVALPLPALNGELENERRYFLLGKRGIRSVSVSNRISDRKPRTEPPNLRRLSSPTEGRQSPTESVFIRRWSRFRRPVSVCRFL</sequence>
<feature type="region of interest" description="Disordered" evidence="1">
    <location>
        <begin position="127"/>
        <end position="154"/>
    </location>
</feature>
<protein>
    <submittedName>
        <fullName evidence="2">Uncharacterized protein</fullName>
    </submittedName>
</protein>
<name>A0AA88J4N2_FICCA</name>